<dbReference type="OrthoDB" id="9798476at2"/>
<dbReference type="AlphaFoldDB" id="A0A494Y2K8"/>
<organism evidence="1 2">
    <name type="scientific">Pararobbsia silviterrae</name>
    <dbReference type="NCBI Taxonomy" id="1792498"/>
    <lineage>
        <taxon>Bacteria</taxon>
        <taxon>Pseudomonadati</taxon>
        <taxon>Pseudomonadota</taxon>
        <taxon>Betaproteobacteria</taxon>
        <taxon>Burkholderiales</taxon>
        <taxon>Burkholderiaceae</taxon>
        <taxon>Pararobbsia</taxon>
    </lineage>
</organism>
<evidence type="ECO:0000313" key="2">
    <source>
        <dbReference type="Proteomes" id="UP000270342"/>
    </source>
</evidence>
<comment type="caution">
    <text evidence="1">The sequence shown here is derived from an EMBL/GenBank/DDBJ whole genome shotgun (WGS) entry which is preliminary data.</text>
</comment>
<sequence length="69" mass="7428">MKLLDALIEQRIEAAIARGEFDGSLEAAVESVFGGQPALLGQQEHCSVIAQRIAERVKERRAALSHGDA</sequence>
<dbReference type="EMBL" id="RBZU01000005">
    <property type="protein sequence ID" value="RKP54697.1"/>
    <property type="molecule type" value="Genomic_DNA"/>
</dbReference>
<gene>
    <name evidence="1" type="ORF">D7S86_13700</name>
</gene>
<proteinExistence type="predicted"/>
<dbReference type="Proteomes" id="UP000270342">
    <property type="component" value="Unassembled WGS sequence"/>
</dbReference>
<reference evidence="1 2" key="1">
    <citation type="submission" date="2018-10" db="EMBL/GenBank/DDBJ databases">
        <title>Robbsia sp. DHC34, isolated from soil.</title>
        <authorList>
            <person name="Gao Z.-H."/>
            <person name="Qiu L.-H."/>
        </authorList>
    </citation>
    <scope>NUCLEOTIDE SEQUENCE [LARGE SCALE GENOMIC DNA]</scope>
    <source>
        <strain evidence="1 2">DHC34</strain>
    </source>
</reference>
<evidence type="ECO:0000313" key="1">
    <source>
        <dbReference type="EMBL" id="RKP54697.1"/>
    </source>
</evidence>
<protein>
    <submittedName>
        <fullName evidence="1">Uncharacterized protein</fullName>
    </submittedName>
</protein>
<dbReference type="RefSeq" id="WP_121087322.1">
    <property type="nucleotide sequence ID" value="NZ_RBZU01000005.1"/>
</dbReference>
<name>A0A494Y2K8_9BURK</name>
<accession>A0A494Y2K8</accession>
<keyword evidence="2" id="KW-1185">Reference proteome</keyword>